<keyword evidence="4 6" id="KW-0238">DNA-binding</keyword>
<name>C4G8X1_9FIRM</name>
<dbReference type="PANTHER" id="PTHR33217:SF7">
    <property type="entry name" value="TRANSPOSASE FOR INSERTION SEQUENCE ELEMENT IS1081"/>
    <property type="match status" value="1"/>
</dbReference>
<comment type="function">
    <text evidence="1 6">Required for the transposition of the insertion element.</text>
</comment>
<keyword evidence="5 6" id="KW-0233">DNA recombination</keyword>
<gene>
    <name evidence="7" type="ORF">GCWU000342_00419</name>
</gene>
<keyword evidence="3 6" id="KW-0815">Transposition</keyword>
<evidence type="ECO:0000313" key="8">
    <source>
        <dbReference type="Proteomes" id="UP000003494"/>
    </source>
</evidence>
<evidence type="ECO:0000256" key="1">
    <source>
        <dbReference type="ARBA" id="ARBA00002190"/>
    </source>
</evidence>
<dbReference type="GO" id="GO:0004803">
    <property type="term" value="F:transposase activity"/>
    <property type="evidence" value="ECO:0007669"/>
    <property type="project" value="UniProtKB-UniRule"/>
</dbReference>
<dbReference type="GO" id="GO:0003677">
    <property type="term" value="F:DNA binding"/>
    <property type="evidence" value="ECO:0007669"/>
    <property type="project" value="UniProtKB-UniRule"/>
</dbReference>
<comment type="caution">
    <text evidence="7">The sequence shown here is derived from an EMBL/GenBank/DDBJ whole genome shotgun (WGS) entry which is preliminary data.</text>
</comment>
<dbReference type="Proteomes" id="UP000003494">
    <property type="component" value="Unassembled WGS sequence"/>
</dbReference>
<evidence type="ECO:0000256" key="2">
    <source>
        <dbReference type="ARBA" id="ARBA00010961"/>
    </source>
</evidence>
<evidence type="ECO:0000256" key="4">
    <source>
        <dbReference type="ARBA" id="ARBA00023125"/>
    </source>
</evidence>
<comment type="similarity">
    <text evidence="2 6">Belongs to the transposase mutator family.</text>
</comment>
<dbReference type="GO" id="GO:0006313">
    <property type="term" value="P:DNA transposition"/>
    <property type="evidence" value="ECO:0007669"/>
    <property type="project" value="UniProtKB-UniRule"/>
</dbReference>
<organism evidence="7 8">
    <name type="scientific">Shuttleworthella satelles DSM 14600</name>
    <dbReference type="NCBI Taxonomy" id="626523"/>
    <lineage>
        <taxon>Bacteria</taxon>
        <taxon>Bacillati</taxon>
        <taxon>Bacillota</taxon>
        <taxon>Clostridia</taxon>
        <taxon>Lachnospirales</taxon>
        <taxon>Lachnospiraceae</taxon>
        <taxon>Shuttleworthella</taxon>
    </lineage>
</organism>
<accession>C4G8X1</accession>
<evidence type="ECO:0000256" key="5">
    <source>
        <dbReference type="ARBA" id="ARBA00023172"/>
    </source>
</evidence>
<keyword evidence="6" id="KW-0814">Transposable element</keyword>
<dbReference type="HOGENOM" id="CLU_1739284_0_0_9"/>
<dbReference type="eggNOG" id="COG3328">
    <property type="taxonomic scope" value="Bacteria"/>
</dbReference>
<evidence type="ECO:0000256" key="6">
    <source>
        <dbReference type="RuleBase" id="RU365089"/>
    </source>
</evidence>
<evidence type="ECO:0000313" key="7">
    <source>
        <dbReference type="EMBL" id="EEP29068.1"/>
    </source>
</evidence>
<dbReference type="Pfam" id="PF00872">
    <property type="entry name" value="Transposase_mut"/>
    <property type="match status" value="2"/>
</dbReference>
<proteinExistence type="inferred from homology"/>
<dbReference type="InterPro" id="IPR001207">
    <property type="entry name" value="Transposase_mutator"/>
</dbReference>
<dbReference type="PANTHER" id="PTHR33217">
    <property type="entry name" value="TRANSPOSASE FOR INSERTION SEQUENCE ELEMENT IS1081"/>
    <property type="match status" value="1"/>
</dbReference>
<reference evidence="7" key="1">
    <citation type="submission" date="2009-04" db="EMBL/GenBank/DDBJ databases">
        <authorList>
            <person name="Weinstock G."/>
            <person name="Sodergren E."/>
            <person name="Clifton S."/>
            <person name="Fulton L."/>
            <person name="Fulton B."/>
            <person name="Courtney L."/>
            <person name="Fronick C."/>
            <person name="Harrison M."/>
            <person name="Strong C."/>
            <person name="Farmer C."/>
            <person name="Delahaunty K."/>
            <person name="Markovic C."/>
            <person name="Hall O."/>
            <person name="Minx P."/>
            <person name="Tomlinson C."/>
            <person name="Mitreva M."/>
            <person name="Nelson J."/>
            <person name="Hou S."/>
            <person name="Wollam A."/>
            <person name="Pepin K.H."/>
            <person name="Johnson M."/>
            <person name="Bhonagiri V."/>
            <person name="Nash W.E."/>
            <person name="Warren W."/>
            <person name="Chinwalla A."/>
            <person name="Mardis E.R."/>
            <person name="Wilson R.K."/>
        </authorList>
    </citation>
    <scope>NUCLEOTIDE SEQUENCE [LARGE SCALE GENOMIC DNA]</scope>
    <source>
        <strain evidence="7">DSM 14600</strain>
    </source>
</reference>
<evidence type="ECO:0000256" key="3">
    <source>
        <dbReference type="ARBA" id="ARBA00022578"/>
    </source>
</evidence>
<dbReference type="EMBL" id="ACIP02000001">
    <property type="protein sequence ID" value="EEP29068.1"/>
    <property type="molecule type" value="Genomic_DNA"/>
</dbReference>
<sequence>MIFPESKNVSILVAIGVDQDEYRDILEAAEGMKEDRERWKNFLLWLKERGLSGVKLFVGDKKVEDSIEETLTFIDFPSQHWTGICTSYYLNREIRRRARPIGAFPDENSALMLVCARLRHVASSDWGIKCYMNIDHLREMDAALDDTLAG</sequence>
<keyword evidence="8" id="KW-1185">Reference proteome</keyword>
<dbReference type="AlphaFoldDB" id="C4G8X1"/>
<protein>
    <recommendedName>
        <fullName evidence="6">Mutator family transposase</fullName>
    </recommendedName>
</protein>